<reference evidence="3 4" key="1">
    <citation type="submission" date="2021-08" db="EMBL/GenBank/DDBJ databases">
        <title>Comparative Genomics Analysis of the Genus Qipengyuania Reveals Extensive Genetic Diversity and Metabolic Versatility, Including the Description of Fifteen Novel Species.</title>
        <authorList>
            <person name="Liu Y."/>
        </authorList>
    </citation>
    <scope>NUCLEOTIDE SEQUENCE [LARGE SCALE GENOMIC DNA]</scope>
    <source>
        <strain evidence="3 4">1NDH1</strain>
    </source>
</reference>
<dbReference type="CDD" id="cd08702">
    <property type="entry name" value="Arna_FMT_C"/>
    <property type="match status" value="1"/>
</dbReference>
<dbReference type="InterPro" id="IPR002376">
    <property type="entry name" value="Formyl_transf_N"/>
</dbReference>
<sequence length="308" mass="34028">MEQRTKRAVVVGAVGSTEVVLDAFAQAQGWEVALVVTLPLELSSRHSDFVDLGPQAETLGAEVFRTGKTNDPQTLDAIREARPDYIFVVGWSQLCGSEFLGIRPGKVIGYHPAALPRLRGRAALPWTILLDEKITAGSLFWMEEGTDDGDILAQSYFHLAPDETAAQLYEKHMVALREMLEQCLPLLADGNEPRRVQDERYATWAAKRTARDGLIDWKADAAAIDRLVRAVGRPYPGAFTNVGGDRLVIWSSEPVLGGRLHHAAPGQIVEREGDRLTVQTGSGLLRILEWECDSVKPLRMHEILGRDD</sequence>
<dbReference type="PANTHER" id="PTHR11138:SF5">
    <property type="entry name" value="METHIONYL-TRNA FORMYLTRANSFERASE, MITOCHONDRIAL"/>
    <property type="match status" value="1"/>
</dbReference>
<keyword evidence="4" id="KW-1185">Reference proteome</keyword>
<dbReference type="InterPro" id="IPR005793">
    <property type="entry name" value="Formyl_trans_C"/>
</dbReference>
<dbReference type="Pfam" id="PF02911">
    <property type="entry name" value="Formyl_trans_C"/>
    <property type="match status" value="1"/>
</dbReference>
<dbReference type="InterPro" id="IPR011034">
    <property type="entry name" value="Formyl_transferase-like_C_sf"/>
</dbReference>
<evidence type="ECO:0000259" key="1">
    <source>
        <dbReference type="Pfam" id="PF00551"/>
    </source>
</evidence>
<dbReference type="Gene3D" id="3.40.50.12230">
    <property type="match status" value="1"/>
</dbReference>
<dbReference type="SUPFAM" id="SSF50486">
    <property type="entry name" value="FMT C-terminal domain-like"/>
    <property type="match status" value="1"/>
</dbReference>
<dbReference type="InterPro" id="IPR036477">
    <property type="entry name" value="Formyl_transf_N_sf"/>
</dbReference>
<gene>
    <name evidence="3" type="ORF">K3136_03055</name>
</gene>
<feature type="domain" description="Formyl transferase N-terminal" evidence="1">
    <location>
        <begin position="18"/>
        <end position="172"/>
    </location>
</feature>
<accession>A0ABX9A369</accession>
<proteinExistence type="predicted"/>
<dbReference type="Proteomes" id="UP000824321">
    <property type="component" value="Chromosome"/>
</dbReference>
<dbReference type="Pfam" id="PF00551">
    <property type="entry name" value="Formyl_trans_N"/>
    <property type="match status" value="1"/>
</dbReference>
<feature type="domain" description="Formyl transferase C-terminal" evidence="2">
    <location>
        <begin position="209"/>
        <end position="304"/>
    </location>
</feature>
<name>A0ABX9A369_9SPHN</name>
<dbReference type="RefSeq" id="WP_221431449.1">
    <property type="nucleotide sequence ID" value="NZ_CP081294.1"/>
</dbReference>
<evidence type="ECO:0000313" key="3">
    <source>
        <dbReference type="EMBL" id="QZD95720.1"/>
    </source>
</evidence>
<evidence type="ECO:0000259" key="2">
    <source>
        <dbReference type="Pfam" id="PF02911"/>
    </source>
</evidence>
<dbReference type="PANTHER" id="PTHR11138">
    <property type="entry name" value="METHIONYL-TRNA FORMYLTRANSFERASE"/>
    <property type="match status" value="1"/>
</dbReference>
<dbReference type="SUPFAM" id="SSF53328">
    <property type="entry name" value="Formyltransferase"/>
    <property type="match status" value="1"/>
</dbReference>
<organism evidence="3 4">
    <name type="scientific">Qipengyuania gelatinilytica</name>
    <dbReference type="NCBI Taxonomy" id="2867231"/>
    <lineage>
        <taxon>Bacteria</taxon>
        <taxon>Pseudomonadati</taxon>
        <taxon>Pseudomonadota</taxon>
        <taxon>Alphaproteobacteria</taxon>
        <taxon>Sphingomonadales</taxon>
        <taxon>Erythrobacteraceae</taxon>
        <taxon>Qipengyuania</taxon>
    </lineage>
</organism>
<dbReference type="CDD" id="cd08651">
    <property type="entry name" value="FMT_core_like_4"/>
    <property type="match status" value="1"/>
</dbReference>
<protein>
    <submittedName>
        <fullName evidence="3">Methionyl-tRNA formyltransferase</fullName>
    </submittedName>
</protein>
<evidence type="ECO:0000313" key="4">
    <source>
        <dbReference type="Proteomes" id="UP000824321"/>
    </source>
</evidence>
<dbReference type="EMBL" id="CP081294">
    <property type="protein sequence ID" value="QZD95720.1"/>
    <property type="molecule type" value="Genomic_DNA"/>
</dbReference>